<organism evidence="1 2">
    <name type="scientific">Naganishia cerealis</name>
    <dbReference type="NCBI Taxonomy" id="610337"/>
    <lineage>
        <taxon>Eukaryota</taxon>
        <taxon>Fungi</taxon>
        <taxon>Dikarya</taxon>
        <taxon>Basidiomycota</taxon>
        <taxon>Agaricomycotina</taxon>
        <taxon>Tremellomycetes</taxon>
        <taxon>Filobasidiales</taxon>
        <taxon>Filobasidiaceae</taxon>
        <taxon>Naganishia</taxon>
    </lineage>
</organism>
<dbReference type="Proteomes" id="UP001241377">
    <property type="component" value="Unassembled WGS sequence"/>
</dbReference>
<dbReference type="EMBL" id="JASBWR010000023">
    <property type="protein sequence ID" value="KAJ9107889.1"/>
    <property type="molecule type" value="Genomic_DNA"/>
</dbReference>
<evidence type="ECO:0000313" key="1">
    <source>
        <dbReference type="EMBL" id="KAJ9107889.1"/>
    </source>
</evidence>
<reference evidence="1" key="1">
    <citation type="submission" date="2023-04" db="EMBL/GenBank/DDBJ databases">
        <title>Draft Genome sequencing of Naganishia species isolated from polar environments using Oxford Nanopore Technology.</title>
        <authorList>
            <person name="Leo P."/>
            <person name="Venkateswaran K."/>
        </authorList>
    </citation>
    <scope>NUCLEOTIDE SEQUENCE</scope>
    <source>
        <strain evidence="1">MNA-CCFEE 5261</strain>
    </source>
</reference>
<protein>
    <submittedName>
        <fullName evidence="1">Uncharacterized protein</fullName>
    </submittedName>
</protein>
<comment type="caution">
    <text evidence="1">The sequence shown here is derived from an EMBL/GenBank/DDBJ whole genome shotgun (WGS) entry which is preliminary data.</text>
</comment>
<name>A0ACC2W811_9TREE</name>
<proteinExistence type="predicted"/>
<keyword evidence="2" id="KW-1185">Reference proteome</keyword>
<evidence type="ECO:0000313" key="2">
    <source>
        <dbReference type="Proteomes" id="UP001241377"/>
    </source>
</evidence>
<sequence>MSRALESSVMTSHLSTVRQSATHLSPPGGTTTTLLDGTVHAAAPQQILMTTTTTTTGAVNPALLTSSIAHEALSTTSRRAVRNGTSLSAQLDLNVTQTTSTIREAVSNAVQEGLEEQLDKAMDMHRLVTMGAAGTGPTVAGAAV</sequence>
<gene>
    <name evidence="1" type="ORF">QFC19_002632</name>
</gene>
<accession>A0ACC2W811</accession>